<proteinExistence type="predicted"/>
<keyword evidence="2" id="KW-1185">Reference proteome</keyword>
<organism evidence="1 2">
    <name type="scientific">Pedobacter kyungheensis</name>
    <dbReference type="NCBI Taxonomy" id="1069985"/>
    <lineage>
        <taxon>Bacteria</taxon>
        <taxon>Pseudomonadati</taxon>
        <taxon>Bacteroidota</taxon>
        <taxon>Sphingobacteriia</taxon>
        <taxon>Sphingobacteriales</taxon>
        <taxon>Sphingobacteriaceae</taxon>
        <taxon>Pedobacter</taxon>
    </lineage>
</organism>
<dbReference type="Pfam" id="PF20217">
    <property type="entry name" value="DUF6577"/>
    <property type="match status" value="1"/>
</dbReference>
<name>A0A0C1D5J8_9SPHI</name>
<evidence type="ECO:0000313" key="1">
    <source>
        <dbReference type="EMBL" id="KIA92296.1"/>
    </source>
</evidence>
<evidence type="ECO:0000313" key="2">
    <source>
        <dbReference type="Proteomes" id="UP000031246"/>
    </source>
</evidence>
<reference evidence="1 2" key="1">
    <citation type="submission" date="2014-10" db="EMBL/GenBank/DDBJ databases">
        <title>Pedobacter Kyungheensis.</title>
        <authorList>
            <person name="Anderson B.M."/>
            <person name="Newman J.D."/>
        </authorList>
    </citation>
    <scope>NUCLEOTIDE SEQUENCE [LARGE SCALE GENOMIC DNA]</scope>
    <source>
        <strain evidence="1 2">KACC 16221</strain>
    </source>
</reference>
<gene>
    <name evidence="1" type="ORF">OC25_17610</name>
</gene>
<dbReference type="EMBL" id="JSYN01000021">
    <property type="protein sequence ID" value="KIA92296.1"/>
    <property type="molecule type" value="Genomic_DNA"/>
</dbReference>
<sequence length="246" mass="29180">MTEQLKKAFAGRESFSRQELLDFYRNYEPDLKETTFRWRIYALKEKKMIQAYSKDLFSFTYRPVYKPEFHANEKKIITQIKKQFDDLKMCIWSTQILNEFMLHQPTKTVTILEVEKDALEPVFHFLKDLLTSGIYLKPEQKELELYVYDGPPATIIETLVSKSPIQTIKKIPTVTLEKIIVDIFTDKQLFSTYQGSELANIINAAYSKYQIDFTRLFSYAKRRRKEADLMEYLLAYTDIPQNILND</sequence>
<dbReference type="AlphaFoldDB" id="A0A0C1D5J8"/>
<dbReference type="InterPro" id="IPR046484">
    <property type="entry name" value="DUF6577"/>
</dbReference>
<comment type="caution">
    <text evidence="1">The sequence shown here is derived from an EMBL/GenBank/DDBJ whole genome shotgun (WGS) entry which is preliminary data.</text>
</comment>
<dbReference type="Proteomes" id="UP000031246">
    <property type="component" value="Unassembled WGS sequence"/>
</dbReference>
<accession>A0A0C1D5J8</accession>
<protein>
    <submittedName>
        <fullName evidence="1">Uncharacterized protein</fullName>
    </submittedName>
</protein>